<name>A0A4R6QQM0_9BURK</name>
<sequence length="405" mass="45905">MTTSTPPAQRQYFLDWLRIFAFALLVPYHVGMYYVSWDWHVKSAELHPSLEIWMQLSSPWRMGLLFLIAGAASSFLMQRGGGFVRSRSKRLLWPLLFGMLVIVPPQAYYEVVTKVAYAGSYLDFMQLYLQAYKGFCRGTDCLILPTWNHLWFLPYLWVYSLIGWALLRLWPRLSEGCAAWLGGHGTAATLLLVLALPLMAARGLVGLFPGTHNLVWDWYNHAQYLPLFLTGLLLAQSSFWELAQRYRWAASGLAALAWVLVMLYFDHYREVAPPEALRWAQRALYGAMQWWCLVALCGHARRHLNAEHRWRATLTSAVFCVYILHQTVIVLLTRLLLPLGLPAAIEGPLLIVLCFALCAVGFVLARRVPGLRLLLGISSSGRTDPRGQSAAALHRTHPARHQTSG</sequence>
<dbReference type="EMBL" id="SNXS01000002">
    <property type="protein sequence ID" value="TDP72769.1"/>
    <property type="molecule type" value="Genomic_DNA"/>
</dbReference>
<feature type="transmembrane region" description="Helical" evidence="2">
    <location>
        <begin position="152"/>
        <end position="170"/>
    </location>
</feature>
<feature type="transmembrane region" description="Helical" evidence="2">
    <location>
        <begin position="221"/>
        <end position="239"/>
    </location>
</feature>
<evidence type="ECO:0000256" key="1">
    <source>
        <dbReference type="SAM" id="MobiDB-lite"/>
    </source>
</evidence>
<feature type="transmembrane region" description="Helical" evidence="2">
    <location>
        <begin position="12"/>
        <end position="30"/>
    </location>
</feature>
<feature type="transmembrane region" description="Helical" evidence="2">
    <location>
        <begin position="177"/>
        <end position="201"/>
    </location>
</feature>
<gene>
    <name evidence="4" type="ORF">DES47_102514</name>
</gene>
<keyword evidence="2" id="KW-1133">Transmembrane helix</keyword>
<dbReference type="InParanoid" id="A0A4R6QQM0"/>
<feature type="transmembrane region" description="Helical" evidence="2">
    <location>
        <begin position="284"/>
        <end position="300"/>
    </location>
</feature>
<feature type="domain" description="Acyltransferase 3" evidence="3">
    <location>
        <begin position="12"/>
        <end position="361"/>
    </location>
</feature>
<evidence type="ECO:0000256" key="2">
    <source>
        <dbReference type="SAM" id="Phobius"/>
    </source>
</evidence>
<dbReference type="OrthoDB" id="9809782at2"/>
<feature type="transmembrane region" description="Helical" evidence="2">
    <location>
        <begin position="312"/>
        <end position="337"/>
    </location>
</feature>
<keyword evidence="5" id="KW-1185">Reference proteome</keyword>
<keyword evidence="2" id="KW-0472">Membrane</keyword>
<keyword evidence="4" id="KW-0808">Transferase</keyword>
<evidence type="ECO:0000259" key="3">
    <source>
        <dbReference type="Pfam" id="PF01757"/>
    </source>
</evidence>
<dbReference type="InterPro" id="IPR002656">
    <property type="entry name" value="Acyl_transf_3_dom"/>
</dbReference>
<feature type="transmembrane region" description="Helical" evidence="2">
    <location>
        <begin position="343"/>
        <end position="365"/>
    </location>
</feature>
<keyword evidence="4" id="KW-0012">Acyltransferase</keyword>
<dbReference type="GO" id="GO:0016747">
    <property type="term" value="F:acyltransferase activity, transferring groups other than amino-acyl groups"/>
    <property type="evidence" value="ECO:0007669"/>
    <property type="project" value="InterPro"/>
</dbReference>
<feature type="transmembrane region" description="Helical" evidence="2">
    <location>
        <begin position="246"/>
        <end position="264"/>
    </location>
</feature>
<evidence type="ECO:0000313" key="5">
    <source>
        <dbReference type="Proteomes" id="UP000295361"/>
    </source>
</evidence>
<dbReference type="PANTHER" id="PTHR36927:SF3">
    <property type="entry name" value="GLUCANS BIOSYNTHESIS PROTEIN C"/>
    <property type="match status" value="1"/>
</dbReference>
<evidence type="ECO:0000313" key="4">
    <source>
        <dbReference type="EMBL" id="TDP72769.1"/>
    </source>
</evidence>
<dbReference type="Pfam" id="PF01757">
    <property type="entry name" value="Acyl_transf_3"/>
    <property type="match status" value="1"/>
</dbReference>
<reference evidence="4 5" key="1">
    <citation type="submission" date="2019-03" db="EMBL/GenBank/DDBJ databases">
        <title>Genomic Encyclopedia of Type Strains, Phase IV (KMG-IV): sequencing the most valuable type-strain genomes for metagenomic binning, comparative biology and taxonomic classification.</title>
        <authorList>
            <person name="Goeker M."/>
        </authorList>
    </citation>
    <scope>NUCLEOTIDE SEQUENCE [LARGE SCALE GENOMIC DNA]</scope>
    <source>
        <strain evidence="4 5">DSM 16998</strain>
    </source>
</reference>
<organism evidence="4 5">
    <name type="scientific">Roseateles toxinivorans</name>
    <dbReference type="NCBI Taxonomy" id="270368"/>
    <lineage>
        <taxon>Bacteria</taxon>
        <taxon>Pseudomonadati</taxon>
        <taxon>Pseudomonadota</taxon>
        <taxon>Betaproteobacteria</taxon>
        <taxon>Burkholderiales</taxon>
        <taxon>Sphaerotilaceae</taxon>
        <taxon>Roseateles</taxon>
    </lineage>
</organism>
<dbReference type="AlphaFoldDB" id="A0A4R6QQM0"/>
<dbReference type="RefSeq" id="WP_133700213.1">
    <property type="nucleotide sequence ID" value="NZ_SNXS01000002.1"/>
</dbReference>
<keyword evidence="2" id="KW-0812">Transmembrane</keyword>
<proteinExistence type="predicted"/>
<dbReference type="InterPro" id="IPR050623">
    <property type="entry name" value="Glucan_succinyl_AcylTrfase"/>
</dbReference>
<feature type="transmembrane region" description="Helical" evidence="2">
    <location>
        <begin position="91"/>
        <end position="109"/>
    </location>
</feature>
<comment type="caution">
    <text evidence="4">The sequence shown here is derived from an EMBL/GenBank/DDBJ whole genome shotgun (WGS) entry which is preliminary data.</text>
</comment>
<protein>
    <submittedName>
        <fullName evidence="4">Acyltransferase-like protein</fullName>
    </submittedName>
</protein>
<feature type="region of interest" description="Disordered" evidence="1">
    <location>
        <begin position="382"/>
        <end position="405"/>
    </location>
</feature>
<feature type="compositionally biased region" description="Basic residues" evidence="1">
    <location>
        <begin position="394"/>
        <end position="405"/>
    </location>
</feature>
<accession>A0A4R6QQM0</accession>
<dbReference type="Proteomes" id="UP000295361">
    <property type="component" value="Unassembled WGS sequence"/>
</dbReference>
<feature type="transmembrane region" description="Helical" evidence="2">
    <location>
        <begin position="60"/>
        <end position="79"/>
    </location>
</feature>
<dbReference type="PANTHER" id="PTHR36927">
    <property type="entry name" value="BLR4337 PROTEIN"/>
    <property type="match status" value="1"/>
</dbReference>